<dbReference type="EMBL" id="JACNEP010000019">
    <property type="protein sequence ID" value="MBC3767493.1"/>
    <property type="molecule type" value="Genomic_DNA"/>
</dbReference>
<comment type="caution">
    <text evidence="1">The sequence shown here is derived from an EMBL/GenBank/DDBJ whole genome shotgun (WGS) entry which is preliminary data.</text>
</comment>
<reference evidence="1" key="2">
    <citation type="submission" date="2020-08" db="EMBL/GenBank/DDBJ databases">
        <authorList>
            <person name="Lai Q."/>
        </authorList>
    </citation>
    <scope>NUCLEOTIDE SEQUENCE</scope>
    <source>
        <strain evidence="1">S27-2</strain>
    </source>
</reference>
<accession>A0A8J6IZD7</accession>
<organism evidence="1 2">
    <name type="scientific">Neptunicella marina</name>
    <dbReference type="NCBI Taxonomy" id="2125989"/>
    <lineage>
        <taxon>Bacteria</taxon>
        <taxon>Pseudomonadati</taxon>
        <taxon>Pseudomonadota</taxon>
        <taxon>Gammaproteobacteria</taxon>
        <taxon>Alteromonadales</taxon>
        <taxon>Alteromonadaceae</taxon>
        <taxon>Neptunicella</taxon>
    </lineage>
</organism>
<reference evidence="1" key="1">
    <citation type="journal article" date="2018" name="Int. J. Syst. Evol. Microbiol.">
        <title>Neptunicella marina gen. nov., sp. nov., isolated from surface seawater.</title>
        <authorList>
            <person name="Liu X."/>
            <person name="Lai Q."/>
            <person name="Du Y."/>
            <person name="Zhang X."/>
            <person name="Liu Z."/>
            <person name="Sun F."/>
            <person name="Shao Z."/>
        </authorList>
    </citation>
    <scope>NUCLEOTIDE SEQUENCE</scope>
    <source>
        <strain evidence="1">S27-2</strain>
    </source>
</reference>
<gene>
    <name evidence="1" type="ORF">H8B19_16565</name>
</gene>
<name>A0A8J6IZD7_9ALTE</name>
<evidence type="ECO:0000313" key="1">
    <source>
        <dbReference type="EMBL" id="MBC3767493.1"/>
    </source>
</evidence>
<evidence type="ECO:0000313" key="2">
    <source>
        <dbReference type="Proteomes" id="UP000601768"/>
    </source>
</evidence>
<dbReference type="Proteomes" id="UP000601768">
    <property type="component" value="Unassembled WGS sequence"/>
</dbReference>
<protein>
    <submittedName>
        <fullName evidence="1">Uncharacterized protein</fullName>
    </submittedName>
</protein>
<proteinExistence type="predicted"/>
<sequence length="99" mass="11972">MKEMIDIHVVLATVEDMDHWDEQAEDATEKFNDMLHYLYDKADDDIEVTQFERIIQHVWEFWSKDQHLVEIDVEDLQDWVDHLLATWDDEDSTGQNDDY</sequence>
<dbReference type="AlphaFoldDB" id="A0A8J6IZD7"/>
<keyword evidence="2" id="KW-1185">Reference proteome</keyword>